<protein>
    <submittedName>
        <fullName evidence="4">GNAT family N-acetyltransferase</fullName>
    </submittedName>
</protein>
<reference evidence="4" key="1">
    <citation type="submission" date="2020-03" db="EMBL/GenBank/DDBJ databases">
        <title>Roseovarius gahaiensis sp. nov., isolated from Gahai Saline Lake, China.</title>
        <authorList>
            <person name="Sun X."/>
        </authorList>
    </citation>
    <scope>NUCLEOTIDE SEQUENCE</scope>
    <source>
        <strain evidence="4">GH877</strain>
    </source>
</reference>
<dbReference type="InterPro" id="IPR000182">
    <property type="entry name" value="GNAT_dom"/>
</dbReference>
<feature type="domain" description="N-acetyltransferase" evidence="3">
    <location>
        <begin position="1"/>
        <end position="140"/>
    </location>
</feature>
<dbReference type="RefSeq" id="WP_167196226.1">
    <property type="nucleotide sequence ID" value="NZ_JAAORB010000014.1"/>
</dbReference>
<evidence type="ECO:0000256" key="1">
    <source>
        <dbReference type="ARBA" id="ARBA00022679"/>
    </source>
</evidence>
<sequence>MTTDIGPTDDIAACLALRAAVFIREQGVSMAEEQDGLDDQASHILARQDGQPMGCARILYKGDIAKIGRVCVLPKMRGTGLGAGLIRACLAHAAQQPGITCARLGSQTHAIGFYEKLGFRAFGPEYLDAGIPHRDMERAL</sequence>
<dbReference type="PROSITE" id="PS51186">
    <property type="entry name" value="GNAT"/>
    <property type="match status" value="1"/>
</dbReference>
<dbReference type="Pfam" id="PF13673">
    <property type="entry name" value="Acetyltransf_10"/>
    <property type="match status" value="1"/>
</dbReference>
<dbReference type="AlphaFoldDB" id="A0A967BE73"/>
<proteinExistence type="predicted"/>
<dbReference type="Proteomes" id="UP000639775">
    <property type="component" value="Unassembled WGS sequence"/>
</dbReference>
<dbReference type="PANTHER" id="PTHR43877">
    <property type="entry name" value="AMINOALKYLPHOSPHONATE N-ACETYLTRANSFERASE-RELATED-RELATED"/>
    <property type="match status" value="1"/>
</dbReference>
<dbReference type="SUPFAM" id="SSF55729">
    <property type="entry name" value="Acyl-CoA N-acyltransferases (Nat)"/>
    <property type="match status" value="1"/>
</dbReference>
<comment type="caution">
    <text evidence="4">The sequence shown here is derived from an EMBL/GenBank/DDBJ whole genome shotgun (WGS) entry which is preliminary data.</text>
</comment>
<dbReference type="EMBL" id="JAAORB010000014">
    <property type="protein sequence ID" value="NHQ74639.1"/>
    <property type="molecule type" value="Genomic_DNA"/>
</dbReference>
<dbReference type="InterPro" id="IPR050832">
    <property type="entry name" value="Bact_Acetyltransf"/>
</dbReference>
<keyword evidence="2" id="KW-0012">Acyltransferase</keyword>
<dbReference type="PANTHER" id="PTHR43877:SF2">
    <property type="entry name" value="AMINOALKYLPHOSPHONATE N-ACETYLTRANSFERASE-RELATED"/>
    <property type="match status" value="1"/>
</dbReference>
<dbReference type="Gene3D" id="3.40.630.30">
    <property type="match status" value="1"/>
</dbReference>
<evidence type="ECO:0000259" key="3">
    <source>
        <dbReference type="PROSITE" id="PS51186"/>
    </source>
</evidence>
<gene>
    <name evidence="4" type="ORF">HAT86_09200</name>
</gene>
<dbReference type="CDD" id="cd04301">
    <property type="entry name" value="NAT_SF"/>
    <property type="match status" value="1"/>
</dbReference>
<keyword evidence="5" id="KW-1185">Reference proteome</keyword>
<evidence type="ECO:0000256" key="2">
    <source>
        <dbReference type="ARBA" id="ARBA00023315"/>
    </source>
</evidence>
<keyword evidence="1" id="KW-0808">Transferase</keyword>
<accession>A0A967BE73</accession>
<evidence type="ECO:0000313" key="4">
    <source>
        <dbReference type="EMBL" id="NHQ74639.1"/>
    </source>
</evidence>
<name>A0A967BE73_9RHOB</name>
<dbReference type="InterPro" id="IPR016181">
    <property type="entry name" value="Acyl_CoA_acyltransferase"/>
</dbReference>
<evidence type="ECO:0000313" key="5">
    <source>
        <dbReference type="Proteomes" id="UP000639775"/>
    </source>
</evidence>
<dbReference type="GO" id="GO:0016747">
    <property type="term" value="F:acyltransferase activity, transferring groups other than amino-acyl groups"/>
    <property type="evidence" value="ECO:0007669"/>
    <property type="project" value="InterPro"/>
</dbReference>
<organism evidence="4 5">
    <name type="scientific">Roseovarius gahaiensis</name>
    <dbReference type="NCBI Taxonomy" id="2716691"/>
    <lineage>
        <taxon>Bacteria</taxon>
        <taxon>Pseudomonadati</taxon>
        <taxon>Pseudomonadota</taxon>
        <taxon>Alphaproteobacteria</taxon>
        <taxon>Rhodobacterales</taxon>
        <taxon>Roseobacteraceae</taxon>
        <taxon>Roseovarius</taxon>
    </lineage>
</organism>